<organism evidence="1 2">
    <name type="scientific">Sphingobacterium athyrii</name>
    <dbReference type="NCBI Taxonomy" id="2152717"/>
    <lineage>
        <taxon>Bacteria</taxon>
        <taxon>Pseudomonadati</taxon>
        <taxon>Bacteroidota</taxon>
        <taxon>Sphingobacteriia</taxon>
        <taxon>Sphingobacteriales</taxon>
        <taxon>Sphingobacteriaceae</taxon>
        <taxon>Sphingobacterium</taxon>
    </lineage>
</organism>
<reference evidence="1 2" key="1">
    <citation type="submission" date="2018-04" db="EMBL/GenBank/DDBJ databases">
        <title>Sphingobacterium sp. M46 Genome.</title>
        <authorList>
            <person name="Cheng J."/>
            <person name="Li Y."/>
        </authorList>
    </citation>
    <scope>NUCLEOTIDE SEQUENCE [LARGE SCALE GENOMIC DNA]</scope>
    <source>
        <strain evidence="1 2">M46</strain>
    </source>
</reference>
<proteinExistence type="predicted"/>
<dbReference type="AlphaFoldDB" id="A0A363NWW0"/>
<dbReference type="EMBL" id="QCXX01000002">
    <property type="protein sequence ID" value="PUV25198.1"/>
    <property type="molecule type" value="Genomic_DNA"/>
</dbReference>
<protein>
    <submittedName>
        <fullName evidence="1">Uncharacterized protein</fullName>
    </submittedName>
</protein>
<comment type="caution">
    <text evidence="1">The sequence shown here is derived from an EMBL/GenBank/DDBJ whole genome shotgun (WGS) entry which is preliminary data.</text>
</comment>
<evidence type="ECO:0000313" key="1">
    <source>
        <dbReference type="EMBL" id="PUV25198.1"/>
    </source>
</evidence>
<dbReference type="Proteomes" id="UP000250831">
    <property type="component" value="Unassembled WGS sequence"/>
</dbReference>
<sequence length="102" mass="11196">MSSAQRIAEQDKENTITGGVLSATPFFDVLLKISNIARNSGFIPVTDPLKKASQIFWSPPFIKISELYPSILFRTNSTVRSLSSDQIFAIPKADSSYLNANA</sequence>
<accession>A0A363NWW0</accession>
<gene>
    <name evidence="1" type="ORF">DCO56_09695</name>
</gene>
<name>A0A363NWW0_9SPHI</name>
<keyword evidence="2" id="KW-1185">Reference proteome</keyword>
<evidence type="ECO:0000313" key="2">
    <source>
        <dbReference type="Proteomes" id="UP000250831"/>
    </source>
</evidence>